<dbReference type="Gene3D" id="3.40.710.10">
    <property type="entry name" value="DD-peptidase/beta-lactamase superfamily"/>
    <property type="match status" value="1"/>
</dbReference>
<evidence type="ECO:0000256" key="2">
    <source>
        <dbReference type="SAM" id="MobiDB-lite"/>
    </source>
</evidence>
<comment type="similarity">
    <text evidence="1">Belongs to the peptidase S12 family.</text>
</comment>
<dbReference type="InterPro" id="IPR012338">
    <property type="entry name" value="Beta-lactam/transpept-like"/>
</dbReference>
<dbReference type="Pfam" id="PF00144">
    <property type="entry name" value="Beta-lactamase"/>
    <property type="match status" value="1"/>
</dbReference>
<evidence type="ECO:0000256" key="3">
    <source>
        <dbReference type="SAM" id="SignalP"/>
    </source>
</evidence>
<reference evidence="5" key="1">
    <citation type="submission" date="2019-10" db="EMBL/GenBank/DDBJ databases">
        <authorList>
            <consortium name="DOE Joint Genome Institute"/>
            <person name="Kuo A."/>
            <person name="Miyauchi S."/>
            <person name="Kiss E."/>
            <person name="Drula E."/>
            <person name="Kohler A."/>
            <person name="Sanchez-Garcia M."/>
            <person name="Andreopoulos B."/>
            <person name="Barry K.W."/>
            <person name="Bonito G."/>
            <person name="Buee M."/>
            <person name="Carver A."/>
            <person name="Chen C."/>
            <person name="Cichocki N."/>
            <person name="Clum A."/>
            <person name="Culley D."/>
            <person name="Crous P.W."/>
            <person name="Fauchery L."/>
            <person name="Girlanda M."/>
            <person name="Hayes R."/>
            <person name="Keri Z."/>
            <person name="LaButti K."/>
            <person name="Lipzen A."/>
            <person name="Lombard V."/>
            <person name="Magnuson J."/>
            <person name="Maillard F."/>
            <person name="Morin E."/>
            <person name="Murat C."/>
            <person name="Nolan M."/>
            <person name="Ohm R."/>
            <person name="Pangilinan J."/>
            <person name="Pereira M."/>
            <person name="Perotto S."/>
            <person name="Peter M."/>
            <person name="Riley R."/>
            <person name="Sitrit Y."/>
            <person name="Stielow B."/>
            <person name="Szollosi G."/>
            <person name="Zifcakova L."/>
            <person name="Stursova M."/>
            <person name="Spatafora J.W."/>
            <person name="Tedersoo L."/>
            <person name="Vaario L.-M."/>
            <person name="Yamada A."/>
            <person name="Yan M."/>
            <person name="Wang P."/>
            <person name="Xu J."/>
            <person name="Bruns T."/>
            <person name="Baldrian P."/>
            <person name="Vilgalys R."/>
            <person name="Henrissat B."/>
            <person name="Grigoriev I.V."/>
            <person name="Hibbett D."/>
            <person name="Nagy L.G."/>
            <person name="Martin F.M."/>
        </authorList>
    </citation>
    <scope>NUCLEOTIDE SEQUENCE</scope>
    <source>
        <strain evidence="5">Prilba</strain>
    </source>
</reference>
<comment type="caution">
    <text evidence="5">The sequence shown here is derived from an EMBL/GenBank/DDBJ whole genome shotgun (WGS) entry which is preliminary data.</text>
</comment>
<feature type="domain" description="Beta-lactamase-related" evidence="4">
    <location>
        <begin position="113"/>
        <end position="384"/>
    </location>
</feature>
<evidence type="ECO:0000313" key="5">
    <source>
        <dbReference type="EMBL" id="KAF8480847.1"/>
    </source>
</evidence>
<dbReference type="PANTHER" id="PTHR46825">
    <property type="entry name" value="D-ALANYL-D-ALANINE-CARBOXYPEPTIDASE/ENDOPEPTIDASE AMPH"/>
    <property type="match status" value="1"/>
</dbReference>
<dbReference type="AlphaFoldDB" id="A0A9P5T9F5"/>
<proteinExistence type="inferred from homology"/>
<gene>
    <name evidence="5" type="ORF">DFH94DRAFT_629880</name>
</gene>
<protein>
    <submittedName>
        <fullName evidence="5">Beta-lactamase/transpeptidase-like protein</fullName>
    </submittedName>
</protein>
<dbReference type="SUPFAM" id="SSF56601">
    <property type="entry name" value="beta-lactamase/transpeptidase-like"/>
    <property type="match status" value="1"/>
</dbReference>
<evidence type="ECO:0000313" key="6">
    <source>
        <dbReference type="Proteomes" id="UP000759537"/>
    </source>
</evidence>
<dbReference type="InterPro" id="IPR050491">
    <property type="entry name" value="AmpC-like"/>
</dbReference>
<keyword evidence="6" id="KW-1185">Reference proteome</keyword>
<dbReference type="EMBL" id="WHVB01000007">
    <property type="protein sequence ID" value="KAF8480847.1"/>
    <property type="molecule type" value="Genomic_DNA"/>
</dbReference>
<sequence>MRLGFLLSIVLAVHNTVDATVVTGRRSASNATILTPDFVEFVQEIVDADQIQGLTMAVVYKNEPAELGAWGIKSENGTNMTTDAFLSASLGIVIDDFAHGRNTTPLPAGLSTLTWKTKVADILPNDWNLMDPWASQKANLIDILSHVSGLSRNDYSYKRNYSVSDVTRNLRNLRPTFELREQWQYTNQMYMVGAHVVSTLSGVRFVDFVNNRIFKPLSMGSSTYSINAAIQTGRFTDTWTSFGRSIPHWNVEEFVDLMAGPAGVISSVEDLVLHYCIFDLRFNQALWIRVFLNGGIDPTTNVTIIPSAAFDAVTSAHSIADPGTSAQSSTEVYGLGWARLSYEGHDVILHNGGAPGVTSLIVAAVEDGIGIVVLVNADAKDESALNIILKVAEKAFGSANSSSTPPANPSIVSRSTLPRHAGVAPRADSPGTPSSLDLAGTYYSAGYGAAVLCNMQSSCPSCQSVLDDFRAVNKSLSSNSTDLFASWDSPWVAHAQFTHTNTSQYLIYLGTVYPEGYGKNTTPFSTLEPATIAQFVVENEKVVGFGFNDTVDSDLTQGGSVEETSQVWFVKQA</sequence>
<name>A0A9P5T9F5_9AGAM</name>
<reference evidence="5" key="2">
    <citation type="journal article" date="2020" name="Nat. Commun.">
        <title>Large-scale genome sequencing of mycorrhizal fungi provides insights into the early evolution of symbiotic traits.</title>
        <authorList>
            <person name="Miyauchi S."/>
            <person name="Kiss E."/>
            <person name="Kuo A."/>
            <person name="Drula E."/>
            <person name="Kohler A."/>
            <person name="Sanchez-Garcia M."/>
            <person name="Morin E."/>
            <person name="Andreopoulos B."/>
            <person name="Barry K.W."/>
            <person name="Bonito G."/>
            <person name="Buee M."/>
            <person name="Carver A."/>
            <person name="Chen C."/>
            <person name="Cichocki N."/>
            <person name="Clum A."/>
            <person name="Culley D."/>
            <person name="Crous P.W."/>
            <person name="Fauchery L."/>
            <person name="Girlanda M."/>
            <person name="Hayes R.D."/>
            <person name="Keri Z."/>
            <person name="LaButti K."/>
            <person name="Lipzen A."/>
            <person name="Lombard V."/>
            <person name="Magnuson J."/>
            <person name="Maillard F."/>
            <person name="Murat C."/>
            <person name="Nolan M."/>
            <person name="Ohm R.A."/>
            <person name="Pangilinan J."/>
            <person name="Pereira M.F."/>
            <person name="Perotto S."/>
            <person name="Peter M."/>
            <person name="Pfister S."/>
            <person name="Riley R."/>
            <person name="Sitrit Y."/>
            <person name="Stielow J.B."/>
            <person name="Szollosi G."/>
            <person name="Zifcakova L."/>
            <person name="Stursova M."/>
            <person name="Spatafora J.W."/>
            <person name="Tedersoo L."/>
            <person name="Vaario L.M."/>
            <person name="Yamada A."/>
            <person name="Yan M."/>
            <person name="Wang P."/>
            <person name="Xu J."/>
            <person name="Bruns T."/>
            <person name="Baldrian P."/>
            <person name="Vilgalys R."/>
            <person name="Dunand C."/>
            <person name="Henrissat B."/>
            <person name="Grigoriev I.V."/>
            <person name="Hibbett D."/>
            <person name="Nagy L.G."/>
            <person name="Martin F.M."/>
        </authorList>
    </citation>
    <scope>NUCLEOTIDE SEQUENCE</scope>
    <source>
        <strain evidence="5">Prilba</strain>
    </source>
</reference>
<dbReference type="InterPro" id="IPR001466">
    <property type="entry name" value="Beta-lactam-related"/>
</dbReference>
<keyword evidence="3" id="KW-0732">Signal</keyword>
<dbReference type="Proteomes" id="UP000759537">
    <property type="component" value="Unassembled WGS sequence"/>
</dbReference>
<evidence type="ECO:0000259" key="4">
    <source>
        <dbReference type="Pfam" id="PF00144"/>
    </source>
</evidence>
<feature type="signal peptide" evidence="3">
    <location>
        <begin position="1"/>
        <end position="19"/>
    </location>
</feature>
<dbReference type="PANTHER" id="PTHR46825:SF15">
    <property type="entry name" value="BETA-LACTAMASE-RELATED DOMAIN-CONTAINING PROTEIN"/>
    <property type="match status" value="1"/>
</dbReference>
<organism evidence="5 6">
    <name type="scientific">Russula ochroleuca</name>
    <dbReference type="NCBI Taxonomy" id="152965"/>
    <lineage>
        <taxon>Eukaryota</taxon>
        <taxon>Fungi</taxon>
        <taxon>Dikarya</taxon>
        <taxon>Basidiomycota</taxon>
        <taxon>Agaricomycotina</taxon>
        <taxon>Agaricomycetes</taxon>
        <taxon>Russulales</taxon>
        <taxon>Russulaceae</taxon>
        <taxon>Russula</taxon>
    </lineage>
</organism>
<feature type="region of interest" description="Disordered" evidence="2">
    <location>
        <begin position="398"/>
        <end position="432"/>
    </location>
</feature>
<feature type="chain" id="PRO_5040158951" evidence="3">
    <location>
        <begin position="20"/>
        <end position="573"/>
    </location>
</feature>
<evidence type="ECO:0000256" key="1">
    <source>
        <dbReference type="ARBA" id="ARBA00038215"/>
    </source>
</evidence>
<dbReference type="OrthoDB" id="5946976at2759"/>
<accession>A0A9P5T9F5</accession>